<keyword evidence="9 11" id="KW-0627">Porphyrin biosynthesis</keyword>
<dbReference type="PANTHER" id="PTHR42923:SF3">
    <property type="entry name" value="PROTOPORPHYRINOGEN OXIDASE"/>
    <property type="match status" value="1"/>
</dbReference>
<organism evidence="13 14">
    <name type="scientific">Leucosporidium creatinivorum</name>
    <dbReference type="NCBI Taxonomy" id="106004"/>
    <lineage>
        <taxon>Eukaryota</taxon>
        <taxon>Fungi</taxon>
        <taxon>Dikarya</taxon>
        <taxon>Basidiomycota</taxon>
        <taxon>Pucciniomycotina</taxon>
        <taxon>Microbotryomycetes</taxon>
        <taxon>Leucosporidiales</taxon>
        <taxon>Leucosporidium</taxon>
    </lineage>
</organism>
<feature type="domain" description="Amine oxidase" evidence="12">
    <location>
        <begin position="61"/>
        <end position="575"/>
    </location>
</feature>
<dbReference type="InterPro" id="IPR036188">
    <property type="entry name" value="FAD/NAD-bd_sf"/>
</dbReference>
<accession>A0A1Y2G4E0</accession>
<dbReference type="EMBL" id="MCGR01000001">
    <property type="protein sequence ID" value="ORY92782.1"/>
    <property type="molecule type" value="Genomic_DNA"/>
</dbReference>
<dbReference type="FunCoup" id="A0A1Y2G4E0">
    <property type="interactions" value="223"/>
</dbReference>
<dbReference type="OrthoDB" id="438553at2759"/>
<comment type="caution">
    <text evidence="13">The sequence shown here is derived from an EMBL/GenBank/DDBJ whole genome shotgun (WGS) entry which is preliminary data.</text>
</comment>
<reference evidence="13 14" key="1">
    <citation type="submission" date="2016-07" db="EMBL/GenBank/DDBJ databases">
        <title>Pervasive Adenine N6-methylation of Active Genes in Fungi.</title>
        <authorList>
            <consortium name="DOE Joint Genome Institute"/>
            <person name="Mondo S.J."/>
            <person name="Dannebaum R.O."/>
            <person name="Kuo R.C."/>
            <person name="Labutti K."/>
            <person name="Haridas S."/>
            <person name="Kuo A."/>
            <person name="Salamov A."/>
            <person name="Ahrendt S.R."/>
            <person name="Lipzen A."/>
            <person name="Sullivan W."/>
            <person name="Andreopoulos W.B."/>
            <person name="Clum A."/>
            <person name="Lindquist E."/>
            <person name="Daum C."/>
            <person name="Ramamoorthy G.K."/>
            <person name="Gryganskyi A."/>
            <person name="Culley D."/>
            <person name="Magnuson J.K."/>
            <person name="James T.Y."/>
            <person name="O'Malley M.A."/>
            <person name="Stajich J.E."/>
            <person name="Spatafora J.W."/>
            <person name="Visel A."/>
            <person name="Grigoriev I.V."/>
        </authorList>
    </citation>
    <scope>NUCLEOTIDE SEQUENCE [LARGE SCALE GENOMIC DNA]</scope>
    <source>
        <strain evidence="13 14">62-1032</strain>
    </source>
</reference>
<dbReference type="UniPathway" id="UPA00251">
    <property type="reaction ID" value="UER00324"/>
</dbReference>
<evidence type="ECO:0000256" key="8">
    <source>
        <dbReference type="ARBA" id="ARBA00023133"/>
    </source>
</evidence>
<evidence type="ECO:0000256" key="9">
    <source>
        <dbReference type="ARBA" id="ARBA00023244"/>
    </source>
</evidence>
<dbReference type="GO" id="GO:0005743">
    <property type="term" value="C:mitochondrial inner membrane"/>
    <property type="evidence" value="ECO:0007669"/>
    <property type="project" value="UniProtKB-SubCell"/>
</dbReference>
<evidence type="ECO:0000259" key="12">
    <source>
        <dbReference type="Pfam" id="PF01593"/>
    </source>
</evidence>
<dbReference type="STRING" id="106004.A0A1Y2G4E0"/>
<comment type="similarity">
    <text evidence="3 11">Belongs to the protoporphyrinogen/coproporphyrinogen oxidase family. Protoporphyrinogen oxidase subfamily.</text>
</comment>
<keyword evidence="14" id="KW-1185">Reference proteome</keyword>
<dbReference type="InterPro" id="IPR050464">
    <property type="entry name" value="Zeta_carotene_desat/Oxidored"/>
</dbReference>
<proteinExistence type="inferred from homology"/>
<dbReference type="InParanoid" id="A0A1Y2G4E0"/>
<name>A0A1Y2G4E0_9BASI</name>
<evidence type="ECO:0000256" key="5">
    <source>
        <dbReference type="ARBA" id="ARBA00022630"/>
    </source>
</evidence>
<dbReference type="PANTHER" id="PTHR42923">
    <property type="entry name" value="PROTOPORPHYRINOGEN OXIDASE"/>
    <property type="match status" value="1"/>
</dbReference>
<sequence length="599" mass="64750">MATLRYMVPRRIAPRPLTLRLSCNAQRIPACSSLRFLSTSSPAPTSTEEPKQTLAIIGGGLSGLSSAFYFLRALSPELRSSTRIVVLEKEQRTGGWCKSIDMNSGAETTLLEKKEMEKVSPKELVFETGPRSIRPVGLQGWLTIEMAHEIGLTPSILTVPKSAPSAKNRYLYTSSGLTKLPSSFASAIQSTITTPLIRSIIPGMLLEPFRPRSPLHSAPNGGDESVDAFFSRRFGKTLAERMLSAMIHGIYAGDSRRLSVRALFPGVWEAEREWGSVIKSALLGGLWRRRGWKEKSEYRLGVERDEVQERSVKTRLARSGREGKELMRRMDGASVWGLRGGLSCLTSRLRSWLEQQGVEIVTGGEATLSQIGERWEVSTPTVTLHPTHIIATSTGALPPSLAPAPVPHTTVSVVNLAFARPPPSSAPLFPPGFGYLIPRSVPASANPHQVLGVIFDSDVMPEVDDSAEEGLVKISVLLGGSYWLDSHPPPDLSHEDLVEAAMNTLRLHLPKTAFPSPAFAFTHTHRDCIPQVPVGYFEEVRTLGRSLRGVQGAKVAVVGGGVAGVGVNGAVKAAWEVGESFALNVTTGGVACTGTEGWE</sequence>
<dbReference type="SUPFAM" id="SSF54373">
    <property type="entry name" value="FAD-linked reductases, C-terminal domain"/>
    <property type="match status" value="1"/>
</dbReference>
<comment type="catalytic activity">
    <reaction evidence="10 11">
        <text>protoporphyrinogen IX + 3 O2 = protoporphyrin IX + 3 H2O2</text>
        <dbReference type="Rhea" id="RHEA:25576"/>
        <dbReference type="ChEBI" id="CHEBI:15379"/>
        <dbReference type="ChEBI" id="CHEBI:16240"/>
        <dbReference type="ChEBI" id="CHEBI:57306"/>
        <dbReference type="ChEBI" id="CHEBI:57307"/>
        <dbReference type="EC" id="1.3.3.4"/>
    </reaction>
</comment>
<comment type="cofactor">
    <cofactor evidence="11">
        <name>FAD</name>
        <dbReference type="ChEBI" id="CHEBI:57692"/>
    </cofactor>
    <text evidence="11">Binds 1 FAD per subunit.</text>
</comment>
<gene>
    <name evidence="13" type="ORF">BCR35DRAFT_298315</name>
</gene>
<dbReference type="Pfam" id="PF01593">
    <property type="entry name" value="Amino_oxidase"/>
    <property type="match status" value="1"/>
</dbReference>
<keyword evidence="7 11" id="KW-0560">Oxidoreductase</keyword>
<dbReference type="EC" id="1.3.3.4" evidence="4 11"/>
<keyword evidence="5 11" id="KW-0285">Flavoprotein</keyword>
<evidence type="ECO:0000313" key="14">
    <source>
        <dbReference type="Proteomes" id="UP000193467"/>
    </source>
</evidence>
<evidence type="ECO:0000256" key="4">
    <source>
        <dbReference type="ARBA" id="ARBA00012867"/>
    </source>
</evidence>
<evidence type="ECO:0000256" key="11">
    <source>
        <dbReference type="RuleBase" id="RU367069"/>
    </source>
</evidence>
<keyword evidence="6 11" id="KW-0274">FAD</keyword>
<dbReference type="Proteomes" id="UP000193467">
    <property type="component" value="Unassembled WGS sequence"/>
</dbReference>
<dbReference type="InterPro" id="IPR002937">
    <property type="entry name" value="Amino_oxidase"/>
</dbReference>
<comment type="function">
    <text evidence="1 11">Catalyzes the 6-electron oxidation of protoporphyrinogen-IX to form protoporphyrin-IX.</text>
</comment>
<evidence type="ECO:0000256" key="3">
    <source>
        <dbReference type="ARBA" id="ARBA00010551"/>
    </source>
</evidence>
<dbReference type="SUPFAM" id="SSF51905">
    <property type="entry name" value="FAD/NAD(P)-binding domain"/>
    <property type="match status" value="1"/>
</dbReference>
<evidence type="ECO:0000256" key="2">
    <source>
        <dbReference type="ARBA" id="ARBA00005073"/>
    </source>
</evidence>
<dbReference type="Gene3D" id="3.50.50.60">
    <property type="entry name" value="FAD/NAD(P)-binding domain"/>
    <property type="match status" value="1"/>
</dbReference>
<protein>
    <recommendedName>
        <fullName evidence="4 11">Protoporphyrinogen oxidase</fullName>
        <ecNumber evidence="4 11">1.3.3.4</ecNumber>
    </recommendedName>
</protein>
<dbReference type="GO" id="GO:0004729">
    <property type="term" value="F:oxygen-dependent protoporphyrinogen oxidase activity"/>
    <property type="evidence" value="ECO:0007669"/>
    <property type="project" value="UniProtKB-UniRule"/>
</dbReference>
<comment type="subcellular location">
    <subcellularLocation>
        <location evidence="11">Mitochondrion inner membrane</location>
    </subcellularLocation>
</comment>
<dbReference type="AlphaFoldDB" id="A0A1Y2G4E0"/>
<evidence type="ECO:0000313" key="13">
    <source>
        <dbReference type="EMBL" id="ORY92782.1"/>
    </source>
</evidence>
<evidence type="ECO:0000256" key="10">
    <source>
        <dbReference type="ARBA" id="ARBA00047554"/>
    </source>
</evidence>
<keyword evidence="8 11" id="KW-0350">Heme biosynthesis</keyword>
<evidence type="ECO:0000256" key="7">
    <source>
        <dbReference type="ARBA" id="ARBA00023002"/>
    </source>
</evidence>
<dbReference type="NCBIfam" id="TIGR00562">
    <property type="entry name" value="proto_IX_ox"/>
    <property type="match status" value="1"/>
</dbReference>
<dbReference type="InterPro" id="IPR004572">
    <property type="entry name" value="Protoporphyrinogen_oxidase"/>
</dbReference>
<dbReference type="GO" id="GO:0006782">
    <property type="term" value="P:protoporphyrinogen IX biosynthetic process"/>
    <property type="evidence" value="ECO:0007669"/>
    <property type="project" value="UniProtKB-UniRule"/>
</dbReference>
<evidence type="ECO:0000256" key="1">
    <source>
        <dbReference type="ARBA" id="ARBA00002600"/>
    </source>
</evidence>
<comment type="pathway">
    <text evidence="2 11">Porphyrin-containing compound metabolism; protoporphyrin-IX biosynthesis; protoporphyrin-IX from protoporphyrinogen-IX: step 1/1.</text>
</comment>
<evidence type="ECO:0000256" key="6">
    <source>
        <dbReference type="ARBA" id="ARBA00022827"/>
    </source>
</evidence>